<dbReference type="AlphaFoldDB" id="A0A090DT62"/>
<evidence type="ECO:0000313" key="4">
    <source>
        <dbReference type="Proteomes" id="UP000045285"/>
    </source>
</evidence>
<dbReference type="Pfam" id="PF00534">
    <property type="entry name" value="Glycos_transf_1"/>
    <property type="match status" value="1"/>
</dbReference>
<keyword evidence="4" id="KW-1185">Reference proteome</keyword>
<proteinExistence type="predicted"/>
<feature type="domain" description="Glycosyltransferase subfamily 4-like N-terminal" evidence="2">
    <location>
        <begin position="19"/>
        <end position="184"/>
    </location>
</feature>
<dbReference type="PANTHER" id="PTHR45947">
    <property type="entry name" value="SULFOQUINOVOSYL TRANSFERASE SQD2"/>
    <property type="match status" value="1"/>
</dbReference>
<dbReference type="STRING" id="69974.MPLDJ20_70045"/>
<evidence type="ECO:0000259" key="1">
    <source>
        <dbReference type="Pfam" id="PF00534"/>
    </source>
</evidence>
<dbReference type="Gene3D" id="3.40.50.2000">
    <property type="entry name" value="Glycogen Phosphorylase B"/>
    <property type="match status" value="2"/>
</dbReference>
<dbReference type="InterPro" id="IPR001296">
    <property type="entry name" value="Glyco_trans_1"/>
</dbReference>
<accession>A0A090DT62</accession>
<evidence type="ECO:0000259" key="2">
    <source>
        <dbReference type="Pfam" id="PF13439"/>
    </source>
</evidence>
<dbReference type="GO" id="GO:0016757">
    <property type="term" value="F:glycosyltransferase activity"/>
    <property type="evidence" value="ECO:0007669"/>
    <property type="project" value="InterPro"/>
</dbReference>
<dbReference type="Proteomes" id="UP000045285">
    <property type="component" value="Unassembled WGS sequence"/>
</dbReference>
<dbReference type="InterPro" id="IPR050194">
    <property type="entry name" value="Glycosyltransferase_grp1"/>
</dbReference>
<sequence>MLQSLIHRPRRILMTTDAVGGVWRYSLDLARELVAGGDTVMLAGLGPRPSAEQVREAQSFASLAWLETPPDWMTRDESALDRFPEEMQAIATAFAADLVHLNAPAQAARIDLPCPLVVVSHSCVVTWLHAVRGQVVAGDWAWQKDRNRAGFDRAGVVVAPSRSHAAMLEACYGAIPRLSVIHNGALPGPPESRRESFAFAAARWWDEGKNAKVLDAAAAITEWPIYAAGPLDSGDGQRTCLDHCVTLGQVGHAEARRLMARASIFVSPSIYEPFGLAALEAALSGAPLVLADIATYREIWDGAAMFFDMHDPRALAQCISRLARDADLRRQFGRRAARRARKLSLQAQAAAMREIYDRAAMAVAER</sequence>
<dbReference type="SUPFAM" id="SSF53756">
    <property type="entry name" value="UDP-Glycosyltransferase/glycogen phosphorylase"/>
    <property type="match status" value="1"/>
</dbReference>
<feature type="domain" description="Glycosyl transferase family 1" evidence="1">
    <location>
        <begin position="242"/>
        <end position="338"/>
    </location>
</feature>
<evidence type="ECO:0000313" key="3">
    <source>
        <dbReference type="EMBL" id="CDX19983.1"/>
    </source>
</evidence>
<organism evidence="3 4">
    <name type="scientific">Mesorhizobium plurifarium</name>
    <dbReference type="NCBI Taxonomy" id="69974"/>
    <lineage>
        <taxon>Bacteria</taxon>
        <taxon>Pseudomonadati</taxon>
        <taxon>Pseudomonadota</taxon>
        <taxon>Alphaproteobacteria</taxon>
        <taxon>Hyphomicrobiales</taxon>
        <taxon>Phyllobacteriaceae</taxon>
        <taxon>Mesorhizobium</taxon>
    </lineage>
</organism>
<dbReference type="InterPro" id="IPR028098">
    <property type="entry name" value="Glyco_trans_4-like_N"/>
</dbReference>
<keyword evidence="3" id="KW-0808">Transferase</keyword>
<protein>
    <submittedName>
        <fullName evidence="3">Glycosyl transferase group 1</fullName>
    </submittedName>
</protein>
<reference evidence="4" key="1">
    <citation type="submission" date="2014-08" db="EMBL/GenBank/DDBJ databases">
        <authorList>
            <person name="Moulin L."/>
        </authorList>
    </citation>
    <scope>NUCLEOTIDE SEQUENCE [LARGE SCALE GENOMIC DNA]</scope>
</reference>
<dbReference type="Pfam" id="PF13439">
    <property type="entry name" value="Glyco_transf_4"/>
    <property type="match status" value="1"/>
</dbReference>
<gene>
    <name evidence="3" type="ORF">MPL3356_300209</name>
</gene>
<dbReference type="PANTHER" id="PTHR45947:SF3">
    <property type="entry name" value="SULFOQUINOVOSYL TRANSFERASE SQD2"/>
    <property type="match status" value="1"/>
</dbReference>
<name>A0A090DT62_MESPL</name>
<dbReference type="EMBL" id="CCMZ01000024">
    <property type="protein sequence ID" value="CDX19983.1"/>
    <property type="molecule type" value="Genomic_DNA"/>
</dbReference>
<dbReference type="CDD" id="cd03801">
    <property type="entry name" value="GT4_PimA-like"/>
    <property type="match status" value="1"/>
</dbReference>